<keyword evidence="2" id="KW-1185">Reference proteome</keyword>
<comment type="caution">
    <text evidence="1">The sequence shown here is derived from an EMBL/GenBank/DDBJ whole genome shotgun (WGS) entry which is preliminary data.</text>
</comment>
<dbReference type="EMBL" id="JBFDAA010000012">
    <property type="protein sequence ID" value="KAL1123241.1"/>
    <property type="molecule type" value="Genomic_DNA"/>
</dbReference>
<protein>
    <submittedName>
        <fullName evidence="1">Uncharacterized protein</fullName>
    </submittedName>
</protein>
<evidence type="ECO:0000313" key="1">
    <source>
        <dbReference type="EMBL" id="KAL1123241.1"/>
    </source>
</evidence>
<dbReference type="Proteomes" id="UP001558652">
    <property type="component" value="Unassembled WGS sequence"/>
</dbReference>
<gene>
    <name evidence="1" type="ORF">AAG570_002328</name>
</gene>
<evidence type="ECO:0000313" key="2">
    <source>
        <dbReference type="Proteomes" id="UP001558652"/>
    </source>
</evidence>
<reference evidence="1 2" key="1">
    <citation type="submission" date="2024-07" db="EMBL/GenBank/DDBJ databases">
        <title>Chromosome-level genome assembly of the water stick insect Ranatra chinensis (Heteroptera: Nepidae).</title>
        <authorList>
            <person name="Liu X."/>
        </authorList>
    </citation>
    <scope>NUCLEOTIDE SEQUENCE [LARGE SCALE GENOMIC DNA]</scope>
    <source>
        <strain evidence="1">Cailab_2021Rc</strain>
        <tissue evidence="1">Muscle</tissue>
    </source>
</reference>
<dbReference type="AlphaFoldDB" id="A0ABD0Y770"/>
<name>A0ABD0Y770_9HEMI</name>
<proteinExistence type="predicted"/>
<accession>A0ABD0Y770</accession>
<sequence>MASKRRNMFYQNNKQETTEIGQRGGLQTEKVKISPGQRQASLSTSVRSTCPCEIRSVIKFFTLGRKSENHSPLVDLRRKVVEDQGAHTEYTLAWGKEDSDRTINMVGLKRAVSVGKISDQQMLGVCA</sequence>
<organism evidence="1 2">
    <name type="scientific">Ranatra chinensis</name>
    <dbReference type="NCBI Taxonomy" id="642074"/>
    <lineage>
        <taxon>Eukaryota</taxon>
        <taxon>Metazoa</taxon>
        <taxon>Ecdysozoa</taxon>
        <taxon>Arthropoda</taxon>
        <taxon>Hexapoda</taxon>
        <taxon>Insecta</taxon>
        <taxon>Pterygota</taxon>
        <taxon>Neoptera</taxon>
        <taxon>Paraneoptera</taxon>
        <taxon>Hemiptera</taxon>
        <taxon>Heteroptera</taxon>
        <taxon>Panheteroptera</taxon>
        <taxon>Nepomorpha</taxon>
        <taxon>Nepidae</taxon>
        <taxon>Ranatrinae</taxon>
        <taxon>Ranatra</taxon>
    </lineage>
</organism>